<reference evidence="13" key="1">
    <citation type="journal article" date="2014" name="Front. Microbiol.">
        <title>High frequency of phylogenetically diverse reductive dehalogenase-homologous genes in deep subseafloor sedimentary metagenomes.</title>
        <authorList>
            <person name="Kawai M."/>
            <person name="Futagami T."/>
            <person name="Toyoda A."/>
            <person name="Takaki Y."/>
            <person name="Nishi S."/>
            <person name="Hori S."/>
            <person name="Arai W."/>
            <person name="Tsubouchi T."/>
            <person name="Morono Y."/>
            <person name="Uchiyama I."/>
            <person name="Ito T."/>
            <person name="Fujiyama A."/>
            <person name="Inagaki F."/>
            <person name="Takami H."/>
        </authorList>
    </citation>
    <scope>NUCLEOTIDE SEQUENCE</scope>
    <source>
        <strain evidence="13">Expedition CK06-06</strain>
    </source>
</reference>
<dbReference type="AlphaFoldDB" id="X0YTL6"/>
<comment type="function">
    <text evidence="9">Specifically methylates the N3 position of the uracil ring of uridine 1498 (m3U1498) in 16S rRNA. Acts on the fully assembled 30S ribosomal subunit.</text>
</comment>
<dbReference type="InterPro" id="IPR029028">
    <property type="entry name" value="Alpha/beta_knot_MTases"/>
</dbReference>
<evidence type="ECO:0000256" key="1">
    <source>
        <dbReference type="ARBA" id="ARBA00004496"/>
    </source>
</evidence>
<protein>
    <recommendedName>
        <fullName evidence="3">16S rRNA (uracil(1498)-N(3))-methyltransferase</fullName>
        <ecNumber evidence="3">2.1.1.193</ecNumber>
    </recommendedName>
</protein>
<organism evidence="13">
    <name type="scientific">marine sediment metagenome</name>
    <dbReference type="NCBI Taxonomy" id="412755"/>
    <lineage>
        <taxon>unclassified sequences</taxon>
        <taxon>metagenomes</taxon>
        <taxon>ecological metagenomes</taxon>
    </lineage>
</organism>
<dbReference type="Pfam" id="PF04452">
    <property type="entry name" value="Methyltrans_RNA"/>
    <property type="match status" value="1"/>
</dbReference>
<dbReference type="GO" id="GO:0005737">
    <property type="term" value="C:cytoplasm"/>
    <property type="evidence" value="ECO:0007669"/>
    <property type="project" value="UniProtKB-SubCell"/>
</dbReference>
<keyword evidence="6" id="KW-0489">Methyltransferase</keyword>
<evidence type="ECO:0000256" key="3">
    <source>
        <dbReference type="ARBA" id="ARBA00012328"/>
    </source>
</evidence>
<dbReference type="PANTHER" id="PTHR30027:SF3">
    <property type="entry name" value="16S RRNA (URACIL(1498)-N(3))-METHYLTRANSFERASE"/>
    <property type="match status" value="1"/>
</dbReference>
<dbReference type="Gene3D" id="2.40.240.20">
    <property type="entry name" value="Hypothetical PUA domain-like, domain 1"/>
    <property type="match status" value="1"/>
</dbReference>
<evidence type="ECO:0000256" key="8">
    <source>
        <dbReference type="ARBA" id="ARBA00022691"/>
    </source>
</evidence>
<comment type="caution">
    <text evidence="13">The sequence shown here is derived from an EMBL/GenBank/DDBJ whole genome shotgun (WGS) entry which is preliminary data.</text>
</comment>
<dbReference type="NCBIfam" id="TIGR00046">
    <property type="entry name" value="RsmE family RNA methyltransferase"/>
    <property type="match status" value="1"/>
</dbReference>
<dbReference type="InterPro" id="IPR006700">
    <property type="entry name" value="RsmE"/>
</dbReference>
<dbReference type="InterPro" id="IPR015947">
    <property type="entry name" value="PUA-like_sf"/>
</dbReference>
<dbReference type="EMBL" id="BART01002309">
    <property type="protein sequence ID" value="GAG59590.1"/>
    <property type="molecule type" value="Genomic_DNA"/>
</dbReference>
<comment type="subcellular location">
    <subcellularLocation>
        <location evidence="1">Cytoplasm</location>
    </subcellularLocation>
</comment>
<keyword evidence="7" id="KW-0808">Transferase</keyword>
<evidence type="ECO:0000256" key="4">
    <source>
        <dbReference type="ARBA" id="ARBA00022490"/>
    </source>
</evidence>
<evidence type="ECO:0000256" key="7">
    <source>
        <dbReference type="ARBA" id="ARBA00022679"/>
    </source>
</evidence>
<evidence type="ECO:0000259" key="12">
    <source>
        <dbReference type="Pfam" id="PF20260"/>
    </source>
</evidence>
<evidence type="ECO:0000256" key="5">
    <source>
        <dbReference type="ARBA" id="ARBA00022552"/>
    </source>
</evidence>
<dbReference type="SUPFAM" id="SSF88697">
    <property type="entry name" value="PUA domain-like"/>
    <property type="match status" value="1"/>
</dbReference>
<dbReference type="GO" id="GO:0070042">
    <property type="term" value="F:rRNA (uridine-N3-)-methyltransferase activity"/>
    <property type="evidence" value="ECO:0007669"/>
    <property type="project" value="TreeGrafter"/>
</dbReference>
<name>X0YTL6_9ZZZZ</name>
<dbReference type="CDD" id="cd18084">
    <property type="entry name" value="RsmE-like"/>
    <property type="match status" value="1"/>
</dbReference>
<evidence type="ECO:0000256" key="2">
    <source>
        <dbReference type="ARBA" id="ARBA00005528"/>
    </source>
</evidence>
<evidence type="ECO:0000256" key="6">
    <source>
        <dbReference type="ARBA" id="ARBA00022603"/>
    </source>
</evidence>
<evidence type="ECO:0000256" key="10">
    <source>
        <dbReference type="ARBA" id="ARBA00047944"/>
    </source>
</evidence>
<comment type="catalytic activity">
    <reaction evidence="10">
        <text>uridine(1498) in 16S rRNA + S-adenosyl-L-methionine = N(3)-methyluridine(1498) in 16S rRNA + S-adenosyl-L-homocysteine + H(+)</text>
        <dbReference type="Rhea" id="RHEA:42920"/>
        <dbReference type="Rhea" id="RHEA-COMP:10283"/>
        <dbReference type="Rhea" id="RHEA-COMP:10284"/>
        <dbReference type="ChEBI" id="CHEBI:15378"/>
        <dbReference type="ChEBI" id="CHEBI:57856"/>
        <dbReference type="ChEBI" id="CHEBI:59789"/>
        <dbReference type="ChEBI" id="CHEBI:65315"/>
        <dbReference type="ChEBI" id="CHEBI:74502"/>
        <dbReference type="EC" id="2.1.1.193"/>
    </reaction>
</comment>
<dbReference type="InterPro" id="IPR029026">
    <property type="entry name" value="tRNA_m1G_MTases_N"/>
</dbReference>
<keyword evidence="4" id="KW-0963">Cytoplasm</keyword>
<keyword evidence="5" id="KW-0698">rRNA processing</keyword>
<accession>X0YTL6</accession>
<proteinExistence type="inferred from homology"/>
<dbReference type="InterPro" id="IPR046886">
    <property type="entry name" value="RsmE_MTase_dom"/>
</dbReference>
<dbReference type="InterPro" id="IPR046887">
    <property type="entry name" value="RsmE_PUA-like"/>
</dbReference>
<dbReference type="Gene3D" id="3.40.1280.10">
    <property type="match status" value="1"/>
</dbReference>
<feature type="domain" description="Ribosomal RNA small subunit methyltransferase E methyltransferase" evidence="11">
    <location>
        <begin position="77"/>
        <end position="233"/>
    </location>
</feature>
<dbReference type="Pfam" id="PF20260">
    <property type="entry name" value="PUA_4"/>
    <property type="match status" value="1"/>
</dbReference>
<comment type="similarity">
    <text evidence="2">Belongs to the RNA methyltransferase RsmE family.</text>
</comment>
<dbReference type="PANTHER" id="PTHR30027">
    <property type="entry name" value="RIBOSOMAL RNA SMALL SUBUNIT METHYLTRANSFERASE E"/>
    <property type="match status" value="1"/>
</dbReference>
<dbReference type="GO" id="GO:0070475">
    <property type="term" value="P:rRNA base methylation"/>
    <property type="evidence" value="ECO:0007669"/>
    <property type="project" value="TreeGrafter"/>
</dbReference>
<evidence type="ECO:0000313" key="13">
    <source>
        <dbReference type="EMBL" id="GAG59590.1"/>
    </source>
</evidence>
<dbReference type="PIRSF" id="PIRSF015601">
    <property type="entry name" value="MTase_slr0722"/>
    <property type="match status" value="1"/>
</dbReference>
<sequence length="241" mass="27472">MSYPYFFVNSSSIEGNRIKIGGEDLNHLINVLRSKARDTLYISDNTDYKYKTEIIDIKKSDVILLIKDKRKIAKIIPQITLYQYILKKNSMEFVIQKSTEIGVDRIIPVISGRVVIDKRKIAGKVDRWQKISNRASKQSRRDFKCEILSPEDINSIKVSDYDLFYVPYEEGSANGGGLAEVKNVSRIGYIIGPEGGFETGELNFLKDSGAREIRFGKNIYRSETAAIYFLSVLDYLTGNQK</sequence>
<keyword evidence="8" id="KW-0949">S-adenosyl-L-methionine</keyword>
<evidence type="ECO:0000259" key="11">
    <source>
        <dbReference type="Pfam" id="PF04452"/>
    </source>
</evidence>
<dbReference type="EC" id="2.1.1.193" evidence="3"/>
<feature type="domain" description="Ribosomal RNA small subunit methyltransferase E PUA-like" evidence="12">
    <location>
        <begin position="21"/>
        <end position="66"/>
    </location>
</feature>
<evidence type="ECO:0000256" key="9">
    <source>
        <dbReference type="ARBA" id="ARBA00025699"/>
    </source>
</evidence>
<dbReference type="SUPFAM" id="SSF75217">
    <property type="entry name" value="alpha/beta knot"/>
    <property type="match status" value="1"/>
</dbReference>
<gene>
    <name evidence="13" type="ORF">S01H4_07157</name>
</gene>